<sequence>MAFSRPLLAFDTSAAHCAAALVTDGRTFAGYEPMQKGQAERLIPLLDAMLAGAGLGWRDLGGLAVGIGPGNFTGVRIAVSAARGLALGLGLPLAGISAFELMRGSADGGPQLVSLAAPRDQAYVQSFRGGQPQGRPRLIDPGAPPADLAIGPGTCVIGHRAAQIARPFGAEALEAETDDLPARLAAIAARKFASGEIGPLPAPLYVRPADAAPPSDPPPVILDA</sequence>
<evidence type="ECO:0000259" key="1">
    <source>
        <dbReference type="Pfam" id="PF00814"/>
    </source>
</evidence>
<reference evidence="2 3" key="1">
    <citation type="submission" date="2018-11" db="EMBL/GenBank/DDBJ databases">
        <authorList>
            <person name="Criscuolo A."/>
        </authorList>
    </citation>
    <scope>NUCLEOTIDE SEQUENCE [LARGE SCALE GENOMIC DNA]</scope>
    <source>
        <strain evidence="2">ACIP111625</strain>
    </source>
</reference>
<organism evidence="2 3">
    <name type="scientific">Pseudogemmobacter humi</name>
    <dbReference type="NCBI Taxonomy" id="2483812"/>
    <lineage>
        <taxon>Bacteria</taxon>
        <taxon>Pseudomonadati</taxon>
        <taxon>Pseudomonadota</taxon>
        <taxon>Alphaproteobacteria</taxon>
        <taxon>Rhodobacterales</taxon>
        <taxon>Paracoccaceae</taxon>
        <taxon>Pseudogemmobacter</taxon>
    </lineage>
</organism>
<gene>
    <name evidence="2" type="primary">tsaB</name>
    <name evidence="2" type="ORF">XINFAN_03474</name>
</gene>
<dbReference type="EMBL" id="UXAW01000096">
    <property type="protein sequence ID" value="VDC32880.1"/>
    <property type="molecule type" value="Genomic_DNA"/>
</dbReference>
<dbReference type="RefSeq" id="WP_124088177.1">
    <property type="nucleotide sequence ID" value="NZ_UXAW01000096.1"/>
</dbReference>
<feature type="domain" description="Gcp-like" evidence="1">
    <location>
        <begin position="36"/>
        <end position="106"/>
    </location>
</feature>
<dbReference type="Pfam" id="PF00814">
    <property type="entry name" value="TsaD"/>
    <property type="match status" value="1"/>
</dbReference>
<dbReference type="AlphaFoldDB" id="A0A3P5XPW1"/>
<name>A0A3P5XPW1_9RHOB</name>
<keyword evidence="3" id="KW-1185">Reference proteome</keyword>
<dbReference type="NCBIfam" id="TIGR03725">
    <property type="entry name" value="T6A_YeaZ"/>
    <property type="match status" value="1"/>
</dbReference>
<dbReference type="OrthoDB" id="9809995at2"/>
<dbReference type="InterPro" id="IPR000905">
    <property type="entry name" value="Gcp-like_dom"/>
</dbReference>
<dbReference type="Proteomes" id="UP000277498">
    <property type="component" value="Unassembled WGS sequence"/>
</dbReference>
<accession>A0A3P5XPW1</accession>
<protein>
    <submittedName>
        <fullName evidence="2">tRNA threonylcarbamoyladenosine biosynthesis protein TsaB</fullName>
    </submittedName>
</protein>
<dbReference type="GO" id="GO:0002949">
    <property type="term" value="P:tRNA threonylcarbamoyladenosine modification"/>
    <property type="evidence" value="ECO:0007669"/>
    <property type="project" value="InterPro"/>
</dbReference>
<dbReference type="InterPro" id="IPR022496">
    <property type="entry name" value="T6A_TsaB"/>
</dbReference>
<evidence type="ECO:0000313" key="2">
    <source>
        <dbReference type="EMBL" id="VDC32880.1"/>
    </source>
</evidence>
<dbReference type="InterPro" id="IPR043129">
    <property type="entry name" value="ATPase_NBD"/>
</dbReference>
<evidence type="ECO:0000313" key="3">
    <source>
        <dbReference type="Proteomes" id="UP000277498"/>
    </source>
</evidence>
<dbReference type="SUPFAM" id="SSF53067">
    <property type="entry name" value="Actin-like ATPase domain"/>
    <property type="match status" value="1"/>
</dbReference>
<proteinExistence type="predicted"/>
<dbReference type="Gene3D" id="3.30.420.40">
    <property type="match status" value="2"/>
</dbReference>